<reference evidence="1 2" key="1">
    <citation type="journal article" date="2018" name="Nat. Ecol. Evol.">
        <title>Pezizomycetes genomes reveal the molecular basis of ectomycorrhizal truffle lifestyle.</title>
        <authorList>
            <person name="Murat C."/>
            <person name="Payen T."/>
            <person name="Noel B."/>
            <person name="Kuo A."/>
            <person name="Morin E."/>
            <person name="Chen J."/>
            <person name="Kohler A."/>
            <person name="Krizsan K."/>
            <person name="Balestrini R."/>
            <person name="Da Silva C."/>
            <person name="Montanini B."/>
            <person name="Hainaut M."/>
            <person name="Levati E."/>
            <person name="Barry K.W."/>
            <person name="Belfiori B."/>
            <person name="Cichocki N."/>
            <person name="Clum A."/>
            <person name="Dockter R.B."/>
            <person name="Fauchery L."/>
            <person name="Guy J."/>
            <person name="Iotti M."/>
            <person name="Le Tacon F."/>
            <person name="Lindquist E.A."/>
            <person name="Lipzen A."/>
            <person name="Malagnac F."/>
            <person name="Mello A."/>
            <person name="Molinier V."/>
            <person name="Miyauchi S."/>
            <person name="Poulain J."/>
            <person name="Riccioni C."/>
            <person name="Rubini A."/>
            <person name="Sitrit Y."/>
            <person name="Splivallo R."/>
            <person name="Traeger S."/>
            <person name="Wang M."/>
            <person name="Zifcakova L."/>
            <person name="Wipf D."/>
            <person name="Zambonelli A."/>
            <person name="Paolocci F."/>
            <person name="Nowrousian M."/>
            <person name="Ottonello S."/>
            <person name="Baldrian P."/>
            <person name="Spatafora J.W."/>
            <person name="Henrissat B."/>
            <person name="Nagy L.G."/>
            <person name="Aury J.M."/>
            <person name="Wincker P."/>
            <person name="Grigoriev I.V."/>
            <person name="Bonfante P."/>
            <person name="Martin F.M."/>
        </authorList>
    </citation>
    <scope>NUCLEOTIDE SEQUENCE [LARGE SCALE GENOMIC DNA]</scope>
    <source>
        <strain evidence="1 2">CCBAS932</strain>
    </source>
</reference>
<keyword evidence="2" id="KW-1185">Reference proteome</keyword>
<evidence type="ECO:0000313" key="2">
    <source>
        <dbReference type="Proteomes" id="UP000277580"/>
    </source>
</evidence>
<dbReference type="AlphaFoldDB" id="A0A3N4KG74"/>
<dbReference type="STRING" id="1392247.A0A3N4KG74"/>
<evidence type="ECO:0000313" key="1">
    <source>
        <dbReference type="EMBL" id="RPB08332.1"/>
    </source>
</evidence>
<dbReference type="InterPro" id="IPR011990">
    <property type="entry name" value="TPR-like_helical_dom_sf"/>
</dbReference>
<dbReference type="InParanoid" id="A0A3N4KG74"/>
<dbReference type="OrthoDB" id="5396388at2759"/>
<accession>A0A3N4KG74</accession>
<protein>
    <recommendedName>
        <fullName evidence="3">MalT-like TPR region domain-containing protein</fullName>
    </recommendedName>
</protein>
<sequence length="223" mass="25584">MDWEFATLSSPYFGELANTILRLKDSGASIWDKETLEAAVTIADTARRIGENKKSRTLFINLNNWRAAESHLRTLVEIQERFSHIEGCSYVTQLSNWAWVLVKLNKHDEAKATLIKIAELGKRVDDPTEVLIHRLKLAETQRFCGDLKEAEGLLLQVLKDSREGLRADHLKTIRVLELLCYVYYDQKNWAQAELKGFELVKLSQQALGPKQPDTHWEVNPNPD</sequence>
<dbReference type="EMBL" id="ML119165">
    <property type="protein sequence ID" value="RPB08332.1"/>
    <property type="molecule type" value="Genomic_DNA"/>
</dbReference>
<dbReference type="SUPFAM" id="SSF48452">
    <property type="entry name" value="TPR-like"/>
    <property type="match status" value="1"/>
</dbReference>
<proteinExistence type="predicted"/>
<name>A0A3N4KG74_9PEZI</name>
<evidence type="ECO:0008006" key="3">
    <source>
        <dbReference type="Google" id="ProtNLM"/>
    </source>
</evidence>
<gene>
    <name evidence="1" type="ORF">P167DRAFT_596659</name>
</gene>
<organism evidence="1 2">
    <name type="scientific">Morchella conica CCBAS932</name>
    <dbReference type="NCBI Taxonomy" id="1392247"/>
    <lineage>
        <taxon>Eukaryota</taxon>
        <taxon>Fungi</taxon>
        <taxon>Dikarya</taxon>
        <taxon>Ascomycota</taxon>
        <taxon>Pezizomycotina</taxon>
        <taxon>Pezizomycetes</taxon>
        <taxon>Pezizales</taxon>
        <taxon>Morchellaceae</taxon>
        <taxon>Morchella</taxon>
    </lineage>
</organism>
<dbReference type="Proteomes" id="UP000277580">
    <property type="component" value="Unassembled WGS sequence"/>
</dbReference>
<dbReference type="Gene3D" id="1.25.40.10">
    <property type="entry name" value="Tetratricopeptide repeat domain"/>
    <property type="match status" value="1"/>
</dbReference>